<proteinExistence type="predicted"/>
<comment type="caution">
    <text evidence="8">The sequence shown here is derived from an EMBL/GenBank/DDBJ whole genome shotgun (WGS) entry which is preliminary data.</text>
</comment>
<organism evidence="8 9">
    <name type="scientific">Malus baccata</name>
    <name type="common">Siberian crab apple</name>
    <name type="synonym">Pyrus baccata</name>
    <dbReference type="NCBI Taxonomy" id="106549"/>
    <lineage>
        <taxon>Eukaryota</taxon>
        <taxon>Viridiplantae</taxon>
        <taxon>Streptophyta</taxon>
        <taxon>Embryophyta</taxon>
        <taxon>Tracheophyta</taxon>
        <taxon>Spermatophyta</taxon>
        <taxon>Magnoliopsida</taxon>
        <taxon>eudicotyledons</taxon>
        <taxon>Gunneridae</taxon>
        <taxon>Pentapetalae</taxon>
        <taxon>rosids</taxon>
        <taxon>fabids</taxon>
        <taxon>Rosales</taxon>
        <taxon>Rosaceae</taxon>
        <taxon>Amygdaloideae</taxon>
        <taxon>Maleae</taxon>
        <taxon>Malus</taxon>
    </lineage>
</organism>
<evidence type="ECO:0000256" key="3">
    <source>
        <dbReference type="ARBA" id="ARBA00023125"/>
    </source>
</evidence>
<feature type="region of interest" description="Disordered" evidence="6">
    <location>
        <begin position="122"/>
        <end position="195"/>
    </location>
</feature>
<dbReference type="SMART" id="SM01019">
    <property type="entry name" value="B3"/>
    <property type="match status" value="1"/>
</dbReference>
<evidence type="ECO:0000313" key="9">
    <source>
        <dbReference type="Proteomes" id="UP000315295"/>
    </source>
</evidence>
<evidence type="ECO:0000256" key="6">
    <source>
        <dbReference type="SAM" id="MobiDB-lite"/>
    </source>
</evidence>
<evidence type="ECO:0000313" key="8">
    <source>
        <dbReference type="EMBL" id="TQD81055.1"/>
    </source>
</evidence>
<dbReference type="Gene3D" id="2.40.330.10">
    <property type="entry name" value="DNA-binding pseudobarrel domain"/>
    <property type="match status" value="1"/>
</dbReference>
<dbReference type="SUPFAM" id="SSF101936">
    <property type="entry name" value="DNA-binding pseudobarrel domain"/>
    <property type="match status" value="1"/>
</dbReference>
<gene>
    <name evidence="8" type="ORF">C1H46_033365</name>
</gene>
<keyword evidence="9" id="KW-1185">Reference proteome</keyword>
<evidence type="ECO:0000256" key="2">
    <source>
        <dbReference type="ARBA" id="ARBA00023015"/>
    </source>
</evidence>
<evidence type="ECO:0000256" key="5">
    <source>
        <dbReference type="ARBA" id="ARBA00023242"/>
    </source>
</evidence>
<keyword evidence="2" id="KW-0805">Transcription regulation</keyword>
<name>A0A540L3P4_MALBA</name>
<dbReference type="PANTHER" id="PTHR31920">
    <property type="entry name" value="B3 DOMAIN-CONTAINING"/>
    <property type="match status" value="1"/>
</dbReference>
<protein>
    <recommendedName>
        <fullName evidence="7">TF-B3 domain-containing protein</fullName>
    </recommendedName>
</protein>
<dbReference type="STRING" id="106549.A0A540L3P4"/>
<dbReference type="Pfam" id="PF02362">
    <property type="entry name" value="B3"/>
    <property type="match status" value="1"/>
</dbReference>
<reference evidence="8 9" key="1">
    <citation type="journal article" date="2019" name="G3 (Bethesda)">
        <title>Sequencing of a Wild Apple (Malus baccata) Genome Unravels the Differences Between Cultivated and Wild Apple Species Regarding Disease Resistance and Cold Tolerance.</title>
        <authorList>
            <person name="Chen X."/>
        </authorList>
    </citation>
    <scope>NUCLEOTIDE SEQUENCE [LARGE SCALE GENOMIC DNA]</scope>
    <source>
        <strain evidence="9">cv. Shandingzi</strain>
        <tissue evidence="8">Leaves</tissue>
    </source>
</reference>
<feature type="compositionally biased region" description="Basic and acidic residues" evidence="6">
    <location>
        <begin position="136"/>
        <end position="148"/>
    </location>
</feature>
<keyword evidence="4" id="KW-0804">Transcription</keyword>
<feature type="domain" description="TF-B3" evidence="7">
    <location>
        <begin position="21"/>
        <end position="114"/>
    </location>
</feature>
<accession>A0A540L3P4</accession>
<dbReference type="GO" id="GO:0005634">
    <property type="term" value="C:nucleus"/>
    <property type="evidence" value="ECO:0007669"/>
    <property type="project" value="UniProtKB-SubCell"/>
</dbReference>
<keyword evidence="5" id="KW-0539">Nucleus</keyword>
<keyword evidence="3" id="KW-0238">DNA-binding</keyword>
<dbReference type="GO" id="GO:0003677">
    <property type="term" value="F:DNA binding"/>
    <property type="evidence" value="ECO:0007669"/>
    <property type="project" value="UniProtKB-KW"/>
</dbReference>
<dbReference type="InterPro" id="IPR003340">
    <property type="entry name" value="B3_DNA-bd"/>
</dbReference>
<dbReference type="PROSITE" id="PS50863">
    <property type="entry name" value="B3"/>
    <property type="match status" value="1"/>
</dbReference>
<evidence type="ECO:0000256" key="4">
    <source>
        <dbReference type="ARBA" id="ARBA00023163"/>
    </source>
</evidence>
<dbReference type="CDD" id="cd10017">
    <property type="entry name" value="B3_DNA"/>
    <property type="match status" value="1"/>
</dbReference>
<dbReference type="InterPro" id="IPR015300">
    <property type="entry name" value="DNA-bd_pseudobarrel_sf"/>
</dbReference>
<feature type="compositionally biased region" description="Basic residues" evidence="6">
    <location>
        <begin position="179"/>
        <end position="192"/>
    </location>
</feature>
<dbReference type="InterPro" id="IPR050655">
    <property type="entry name" value="Plant_B3_domain"/>
</dbReference>
<sequence>MAFLPEEIDDRPTFPPAVPHFFKIILNDTSRDKKIKIPPPKFVTKYGDNMSNPVFFKVPSALEWKIELRKWDGEVWFENGWQDFSSFYSLDYGHLLVLGYEGNSKFKVLILERSCTEIEYPLQNTAEKTDEDEKSGDDSHDISYHESGDDLDVGSVEIGENHTPCPRKTREKSLLSCPRPRKKNRPSSRGKAKTNIELVQCGSTSIRLIRNSQQYEMMFEKTTKSRDPHLSK</sequence>
<dbReference type="PANTHER" id="PTHR31920:SF108">
    <property type="entry name" value="B3 DOMAIN-CONTAINING TRANSCRIPTION FACTOR VRN1-LIKE"/>
    <property type="match status" value="1"/>
</dbReference>
<dbReference type="Proteomes" id="UP000315295">
    <property type="component" value="Unassembled WGS sequence"/>
</dbReference>
<comment type="subcellular location">
    <subcellularLocation>
        <location evidence="1">Nucleus</location>
    </subcellularLocation>
</comment>
<evidence type="ECO:0000256" key="1">
    <source>
        <dbReference type="ARBA" id="ARBA00004123"/>
    </source>
</evidence>
<dbReference type="AlphaFoldDB" id="A0A540L3P4"/>
<dbReference type="EMBL" id="VIEB01000782">
    <property type="protein sequence ID" value="TQD81055.1"/>
    <property type="molecule type" value="Genomic_DNA"/>
</dbReference>
<evidence type="ECO:0000259" key="7">
    <source>
        <dbReference type="PROSITE" id="PS50863"/>
    </source>
</evidence>